<sequence length="186" mass="20795">MKIRENNNRINFLRSQKPLSRHGNSGAIVPRFGQKFFGHVYLGNNQNSLKSIAIPCAPVHFSCISMNSHSQNQFPSVLKSNFLAMAIRSHCSYDLPKVLRLPCLSGKQPKLIKVDRNPNQFPSFLKSHSLAMVIPEALFPVLPKSSSPPCLSGKQPKLIKVDRNPVLTCAFFFVFYEQPLSQASDA</sequence>
<evidence type="ECO:0000313" key="1">
    <source>
        <dbReference type="EMBL" id="GIY73856.1"/>
    </source>
</evidence>
<protein>
    <submittedName>
        <fullName evidence="1">Uncharacterized protein</fullName>
    </submittedName>
</protein>
<reference evidence="1 2" key="1">
    <citation type="submission" date="2021-06" db="EMBL/GenBank/DDBJ databases">
        <title>Caerostris extrusa draft genome.</title>
        <authorList>
            <person name="Kono N."/>
            <person name="Arakawa K."/>
        </authorList>
    </citation>
    <scope>NUCLEOTIDE SEQUENCE [LARGE SCALE GENOMIC DNA]</scope>
</reference>
<evidence type="ECO:0000313" key="2">
    <source>
        <dbReference type="Proteomes" id="UP001054945"/>
    </source>
</evidence>
<proteinExistence type="predicted"/>
<dbReference type="Proteomes" id="UP001054945">
    <property type="component" value="Unassembled WGS sequence"/>
</dbReference>
<organism evidence="1 2">
    <name type="scientific">Caerostris extrusa</name>
    <name type="common">Bark spider</name>
    <name type="synonym">Caerostris bankana</name>
    <dbReference type="NCBI Taxonomy" id="172846"/>
    <lineage>
        <taxon>Eukaryota</taxon>
        <taxon>Metazoa</taxon>
        <taxon>Ecdysozoa</taxon>
        <taxon>Arthropoda</taxon>
        <taxon>Chelicerata</taxon>
        <taxon>Arachnida</taxon>
        <taxon>Araneae</taxon>
        <taxon>Araneomorphae</taxon>
        <taxon>Entelegynae</taxon>
        <taxon>Araneoidea</taxon>
        <taxon>Araneidae</taxon>
        <taxon>Caerostris</taxon>
    </lineage>
</organism>
<dbReference type="EMBL" id="BPLR01015133">
    <property type="protein sequence ID" value="GIY73856.1"/>
    <property type="molecule type" value="Genomic_DNA"/>
</dbReference>
<dbReference type="AlphaFoldDB" id="A0AAV4VUB5"/>
<gene>
    <name evidence="1" type="ORF">CEXT_322701</name>
</gene>
<name>A0AAV4VUB5_CAEEX</name>
<keyword evidence="2" id="KW-1185">Reference proteome</keyword>
<comment type="caution">
    <text evidence="1">The sequence shown here is derived from an EMBL/GenBank/DDBJ whole genome shotgun (WGS) entry which is preliminary data.</text>
</comment>
<accession>A0AAV4VUB5</accession>